<dbReference type="InterPro" id="IPR036047">
    <property type="entry name" value="F-box-like_dom_sf"/>
</dbReference>
<evidence type="ECO:0000259" key="1">
    <source>
        <dbReference type="PROSITE" id="PS50181"/>
    </source>
</evidence>
<reference evidence="2" key="1">
    <citation type="submission" date="2023-03" db="EMBL/GenBank/DDBJ databases">
        <title>Massive genome expansion in bonnet fungi (Mycena s.s.) driven by repeated elements and novel gene families across ecological guilds.</title>
        <authorList>
            <consortium name="Lawrence Berkeley National Laboratory"/>
            <person name="Harder C.B."/>
            <person name="Miyauchi S."/>
            <person name="Viragh M."/>
            <person name="Kuo A."/>
            <person name="Thoen E."/>
            <person name="Andreopoulos B."/>
            <person name="Lu D."/>
            <person name="Skrede I."/>
            <person name="Drula E."/>
            <person name="Henrissat B."/>
            <person name="Morin E."/>
            <person name="Kohler A."/>
            <person name="Barry K."/>
            <person name="LaButti K."/>
            <person name="Morin E."/>
            <person name="Salamov A."/>
            <person name="Lipzen A."/>
            <person name="Mereny Z."/>
            <person name="Hegedus B."/>
            <person name="Baldrian P."/>
            <person name="Stursova M."/>
            <person name="Weitz H."/>
            <person name="Taylor A."/>
            <person name="Grigoriev I.V."/>
            <person name="Nagy L.G."/>
            <person name="Martin F."/>
            <person name="Kauserud H."/>
        </authorList>
    </citation>
    <scope>NUCLEOTIDE SEQUENCE</scope>
    <source>
        <strain evidence="2">CBHHK002</strain>
    </source>
</reference>
<sequence length="463" mass="52076">MQSLTRLREAETELRVESHIDKLPVELLSRIFHLVVPRELFSEQGSDNTDLIVDEAQRVSQVCRYWRQIAHSTPELWVDGIRFSAGHKDPMMLDFEQTTAWLKRSHPLPITIYFSWSTGWDTGLGFQGTELFRTLLTTTQRWRHLNWDIPHISPLADLPPGSFEMLERFTLDHAQSLQKPIDVFLSASRLREVQICSRTFVPRPGILDSLQMPWKQLTSLTLGDALGLAECRDTMVQCTNVRTMKICASLWEDSQVPLPSSAVVVLPFLHTLHFHVEGLITTAMDHFFIPLALPALKSFELSLRTHPLIPEITWDAALFSEFQARAPNVENLALNTHAKPVGAENLIALLRLSPAVAELAIDGCHLDDAFIRALEVAENDPHVLAPKLVSLKLHGIGTRPSDDALEAMIRSRWNPTRVSSDTEAPRVASLKKAVVIKGGNGTTQKLETRLQDLVQQGLDLVFD</sequence>
<protein>
    <recommendedName>
        <fullName evidence="1">F-box domain-containing protein</fullName>
    </recommendedName>
</protein>
<proteinExistence type="predicted"/>
<evidence type="ECO:0000313" key="3">
    <source>
        <dbReference type="Proteomes" id="UP001218218"/>
    </source>
</evidence>
<dbReference type="PROSITE" id="PS50181">
    <property type="entry name" value="FBOX"/>
    <property type="match status" value="1"/>
</dbReference>
<dbReference type="InterPro" id="IPR001810">
    <property type="entry name" value="F-box_dom"/>
</dbReference>
<comment type="caution">
    <text evidence="2">The sequence shown here is derived from an EMBL/GenBank/DDBJ whole genome shotgun (WGS) entry which is preliminary data.</text>
</comment>
<organism evidence="2 3">
    <name type="scientific">Mycena albidolilacea</name>
    <dbReference type="NCBI Taxonomy" id="1033008"/>
    <lineage>
        <taxon>Eukaryota</taxon>
        <taxon>Fungi</taxon>
        <taxon>Dikarya</taxon>
        <taxon>Basidiomycota</taxon>
        <taxon>Agaricomycotina</taxon>
        <taxon>Agaricomycetes</taxon>
        <taxon>Agaricomycetidae</taxon>
        <taxon>Agaricales</taxon>
        <taxon>Marasmiineae</taxon>
        <taxon>Mycenaceae</taxon>
        <taxon>Mycena</taxon>
    </lineage>
</organism>
<dbReference type="InterPro" id="IPR032675">
    <property type="entry name" value="LRR_dom_sf"/>
</dbReference>
<dbReference type="Pfam" id="PF12937">
    <property type="entry name" value="F-box-like"/>
    <property type="match status" value="1"/>
</dbReference>
<feature type="domain" description="F-box" evidence="1">
    <location>
        <begin position="17"/>
        <end position="80"/>
    </location>
</feature>
<dbReference type="Gene3D" id="3.80.10.10">
    <property type="entry name" value="Ribonuclease Inhibitor"/>
    <property type="match status" value="1"/>
</dbReference>
<accession>A0AAD7AVX5</accession>
<dbReference type="SUPFAM" id="SSF81383">
    <property type="entry name" value="F-box domain"/>
    <property type="match status" value="1"/>
</dbReference>
<dbReference type="AlphaFoldDB" id="A0AAD7AVX5"/>
<evidence type="ECO:0000313" key="2">
    <source>
        <dbReference type="EMBL" id="KAJ7368795.1"/>
    </source>
</evidence>
<name>A0AAD7AVX5_9AGAR</name>
<keyword evidence="3" id="KW-1185">Reference proteome</keyword>
<dbReference type="EMBL" id="JARIHO010000001">
    <property type="protein sequence ID" value="KAJ7368795.1"/>
    <property type="molecule type" value="Genomic_DNA"/>
</dbReference>
<dbReference type="Gene3D" id="1.20.1280.50">
    <property type="match status" value="1"/>
</dbReference>
<dbReference type="Proteomes" id="UP001218218">
    <property type="component" value="Unassembled WGS sequence"/>
</dbReference>
<gene>
    <name evidence="2" type="ORF">DFH08DRAFT_832269</name>
</gene>